<reference evidence="1 2" key="1">
    <citation type="submission" date="2021-06" db="EMBL/GenBank/DDBJ databases">
        <title>Caerostris darwini draft genome.</title>
        <authorList>
            <person name="Kono N."/>
            <person name="Arakawa K."/>
        </authorList>
    </citation>
    <scope>NUCLEOTIDE SEQUENCE [LARGE SCALE GENOMIC DNA]</scope>
</reference>
<evidence type="ECO:0000313" key="2">
    <source>
        <dbReference type="Proteomes" id="UP001054837"/>
    </source>
</evidence>
<accession>A0AAV4MJJ3</accession>
<gene>
    <name evidence="1" type="ORF">CDAR_561551</name>
</gene>
<proteinExistence type="predicted"/>
<keyword evidence="2" id="KW-1185">Reference proteome</keyword>
<sequence length="113" mass="12573">MFCIRDPTDRISLAGLRYIHLPPYILSSGQCVLTHVSGVTASSLPCPAEDIKPSLYVPYLLSLSQGQSRKNLSPLLFRHTCRRGERGYSLLLVLPGVQMRSDALLNCRLQMVT</sequence>
<dbReference type="EMBL" id="BPLQ01000502">
    <property type="protein sequence ID" value="GIX72171.1"/>
    <property type="molecule type" value="Genomic_DNA"/>
</dbReference>
<name>A0AAV4MJJ3_9ARAC</name>
<dbReference type="AlphaFoldDB" id="A0AAV4MJJ3"/>
<organism evidence="1 2">
    <name type="scientific">Caerostris darwini</name>
    <dbReference type="NCBI Taxonomy" id="1538125"/>
    <lineage>
        <taxon>Eukaryota</taxon>
        <taxon>Metazoa</taxon>
        <taxon>Ecdysozoa</taxon>
        <taxon>Arthropoda</taxon>
        <taxon>Chelicerata</taxon>
        <taxon>Arachnida</taxon>
        <taxon>Araneae</taxon>
        <taxon>Araneomorphae</taxon>
        <taxon>Entelegynae</taxon>
        <taxon>Araneoidea</taxon>
        <taxon>Araneidae</taxon>
        <taxon>Caerostris</taxon>
    </lineage>
</organism>
<evidence type="ECO:0000313" key="1">
    <source>
        <dbReference type="EMBL" id="GIX72171.1"/>
    </source>
</evidence>
<dbReference type="Proteomes" id="UP001054837">
    <property type="component" value="Unassembled WGS sequence"/>
</dbReference>
<protein>
    <submittedName>
        <fullName evidence="1">Uncharacterized protein</fullName>
    </submittedName>
</protein>
<comment type="caution">
    <text evidence="1">The sequence shown here is derived from an EMBL/GenBank/DDBJ whole genome shotgun (WGS) entry which is preliminary data.</text>
</comment>